<feature type="domain" description="RNase H type-2" evidence="13">
    <location>
        <begin position="2"/>
        <end position="195"/>
    </location>
</feature>
<feature type="binding site" evidence="11">
    <location>
        <position position="109"/>
    </location>
    <ligand>
        <name>a divalent metal cation</name>
        <dbReference type="ChEBI" id="CHEBI:60240"/>
    </ligand>
</feature>
<evidence type="ECO:0000256" key="5">
    <source>
        <dbReference type="ARBA" id="ARBA00022490"/>
    </source>
</evidence>
<dbReference type="GO" id="GO:0003723">
    <property type="term" value="F:RNA binding"/>
    <property type="evidence" value="ECO:0007669"/>
    <property type="project" value="UniProtKB-UniRule"/>
</dbReference>
<dbReference type="SUPFAM" id="SSF53098">
    <property type="entry name" value="Ribonuclease H-like"/>
    <property type="match status" value="1"/>
</dbReference>
<evidence type="ECO:0000256" key="6">
    <source>
        <dbReference type="ARBA" id="ARBA00022722"/>
    </source>
</evidence>
<evidence type="ECO:0000256" key="3">
    <source>
        <dbReference type="ARBA" id="ARBA00004496"/>
    </source>
</evidence>
<proteinExistence type="inferred from homology"/>
<keyword evidence="5" id="KW-0963">Cytoplasm</keyword>
<dbReference type="GO" id="GO:0032299">
    <property type="term" value="C:ribonuclease H2 complex"/>
    <property type="evidence" value="ECO:0007669"/>
    <property type="project" value="TreeGrafter"/>
</dbReference>
<evidence type="ECO:0000256" key="10">
    <source>
        <dbReference type="ARBA" id="ARBA00023211"/>
    </source>
</evidence>
<dbReference type="InterPro" id="IPR001352">
    <property type="entry name" value="RNase_HII/HIII"/>
</dbReference>
<comment type="subcellular location">
    <subcellularLocation>
        <location evidence="3">Cytoplasm</location>
    </subcellularLocation>
</comment>
<dbReference type="GO" id="GO:0004523">
    <property type="term" value="F:RNA-DNA hybrid ribonuclease activity"/>
    <property type="evidence" value="ECO:0007669"/>
    <property type="project" value="UniProtKB-UniRule"/>
</dbReference>
<feature type="binding site" evidence="11">
    <location>
        <position position="9"/>
    </location>
    <ligand>
        <name>a divalent metal cation</name>
        <dbReference type="ChEBI" id="CHEBI:60240"/>
    </ligand>
</feature>
<protein>
    <recommendedName>
        <fullName evidence="12">Ribonuclease</fullName>
        <ecNumber evidence="12">3.1.26.4</ecNumber>
    </recommendedName>
</protein>
<dbReference type="InterPro" id="IPR012337">
    <property type="entry name" value="RNaseH-like_sf"/>
</dbReference>
<evidence type="ECO:0000256" key="2">
    <source>
        <dbReference type="ARBA" id="ARBA00004065"/>
    </source>
</evidence>
<organism evidence="14 15">
    <name type="scientific">Candidatus Kaiserbacteria bacterium RIFCSPHIGHO2_01_FULL_53_29</name>
    <dbReference type="NCBI Taxonomy" id="1798480"/>
    <lineage>
        <taxon>Bacteria</taxon>
        <taxon>Candidatus Kaiseribacteriota</taxon>
    </lineage>
</organism>
<dbReference type="AlphaFoldDB" id="A0A1F6CWV0"/>
<dbReference type="PANTHER" id="PTHR10954:SF23">
    <property type="entry name" value="RIBONUCLEASE"/>
    <property type="match status" value="1"/>
</dbReference>
<keyword evidence="8 11" id="KW-0255">Endonuclease</keyword>
<dbReference type="EC" id="3.1.26.4" evidence="12"/>
<gene>
    <name evidence="14" type="ORF">A2851_01995</name>
</gene>
<dbReference type="CDD" id="cd07182">
    <property type="entry name" value="RNase_HII_bacteria_HII_like"/>
    <property type="match status" value="1"/>
</dbReference>
<dbReference type="STRING" id="1798480.A2851_01995"/>
<evidence type="ECO:0000256" key="1">
    <source>
        <dbReference type="ARBA" id="ARBA00000077"/>
    </source>
</evidence>
<dbReference type="EMBL" id="MFKT01000009">
    <property type="protein sequence ID" value="OGG53639.1"/>
    <property type="molecule type" value="Genomic_DNA"/>
</dbReference>
<evidence type="ECO:0000256" key="12">
    <source>
        <dbReference type="RuleBase" id="RU003515"/>
    </source>
</evidence>
<dbReference type="Proteomes" id="UP000176863">
    <property type="component" value="Unassembled WGS sequence"/>
</dbReference>
<comment type="caution">
    <text evidence="14">The sequence shown here is derived from an EMBL/GenBank/DDBJ whole genome shotgun (WGS) entry which is preliminary data.</text>
</comment>
<comment type="catalytic activity">
    <reaction evidence="1 11 12">
        <text>Endonucleolytic cleavage to 5'-phosphomonoester.</text>
        <dbReference type="EC" id="3.1.26.4"/>
    </reaction>
</comment>
<sequence>MRYLIGIDEAGRGPLAGPVSVGAVRVPADFDFNMLKGIRDSKQLTALARQEWYKRLRALQREAALDFAVSFSSAATIDRRGIVFAIHSALARCLAKLDAVPEECEIRLDGSLRAPKVFIKQSTIIRGDESEPIISLASIAAKVARDHLMRRLARRYPTYGFEIHKGYGTEFHRSAILGSGLCKVHRTTFCSRILQ</sequence>
<evidence type="ECO:0000256" key="4">
    <source>
        <dbReference type="ARBA" id="ARBA00008378"/>
    </source>
</evidence>
<dbReference type="InterPro" id="IPR036397">
    <property type="entry name" value="RNaseH_sf"/>
</dbReference>
<evidence type="ECO:0000256" key="7">
    <source>
        <dbReference type="ARBA" id="ARBA00022723"/>
    </source>
</evidence>
<dbReference type="GO" id="GO:0006298">
    <property type="term" value="P:mismatch repair"/>
    <property type="evidence" value="ECO:0007669"/>
    <property type="project" value="TreeGrafter"/>
</dbReference>
<dbReference type="Gene3D" id="3.30.420.10">
    <property type="entry name" value="Ribonuclease H-like superfamily/Ribonuclease H"/>
    <property type="match status" value="1"/>
</dbReference>
<evidence type="ECO:0000313" key="14">
    <source>
        <dbReference type="EMBL" id="OGG53639.1"/>
    </source>
</evidence>
<accession>A0A1F6CWV0</accession>
<keyword evidence="6 11" id="KW-0540">Nuclease</keyword>
<keyword evidence="7 11" id="KW-0479">Metal-binding</keyword>
<evidence type="ECO:0000256" key="8">
    <source>
        <dbReference type="ARBA" id="ARBA00022759"/>
    </source>
</evidence>
<evidence type="ECO:0000256" key="11">
    <source>
        <dbReference type="PROSITE-ProRule" id="PRU01319"/>
    </source>
</evidence>
<dbReference type="InterPro" id="IPR024567">
    <property type="entry name" value="RNase_HII/HIII_dom"/>
</dbReference>
<dbReference type="GO" id="GO:0043137">
    <property type="term" value="P:DNA replication, removal of RNA primer"/>
    <property type="evidence" value="ECO:0007669"/>
    <property type="project" value="TreeGrafter"/>
</dbReference>
<keyword evidence="9 11" id="KW-0378">Hydrolase</keyword>
<dbReference type="GO" id="GO:0046872">
    <property type="term" value="F:metal ion binding"/>
    <property type="evidence" value="ECO:0007669"/>
    <property type="project" value="UniProtKB-KW"/>
</dbReference>
<evidence type="ECO:0000313" key="15">
    <source>
        <dbReference type="Proteomes" id="UP000176863"/>
    </source>
</evidence>
<keyword evidence="10" id="KW-0464">Manganese</keyword>
<dbReference type="GO" id="GO:0005737">
    <property type="term" value="C:cytoplasm"/>
    <property type="evidence" value="ECO:0007669"/>
    <property type="project" value="UniProtKB-SubCell"/>
</dbReference>
<name>A0A1F6CWV0_9BACT</name>
<evidence type="ECO:0000256" key="9">
    <source>
        <dbReference type="ARBA" id="ARBA00022801"/>
    </source>
</evidence>
<dbReference type="InterPro" id="IPR022898">
    <property type="entry name" value="RNase_HII"/>
</dbReference>
<comment type="cofactor">
    <cofactor evidence="11">
        <name>Mn(2+)</name>
        <dbReference type="ChEBI" id="CHEBI:29035"/>
    </cofactor>
    <cofactor evidence="11">
        <name>Mg(2+)</name>
        <dbReference type="ChEBI" id="CHEBI:18420"/>
    </cofactor>
    <text evidence="11">Manganese or magnesium. Binds 1 divalent metal ion per monomer in the absence of substrate. May bind a second metal ion after substrate binding.</text>
</comment>
<feature type="binding site" evidence="11">
    <location>
        <position position="8"/>
    </location>
    <ligand>
        <name>a divalent metal cation</name>
        <dbReference type="ChEBI" id="CHEBI:60240"/>
    </ligand>
</feature>
<dbReference type="PANTHER" id="PTHR10954">
    <property type="entry name" value="RIBONUCLEASE H2 SUBUNIT A"/>
    <property type="match status" value="1"/>
</dbReference>
<comment type="similarity">
    <text evidence="4">Belongs to the RNase HII family. RnhC subfamily.</text>
</comment>
<dbReference type="NCBIfam" id="NF000595">
    <property type="entry name" value="PRK00015.1-3"/>
    <property type="match status" value="1"/>
</dbReference>
<comment type="function">
    <text evidence="2 12">Endonuclease that specifically degrades the RNA of RNA-DNA hybrids.</text>
</comment>
<dbReference type="PROSITE" id="PS51975">
    <property type="entry name" value="RNASE_H_2"/>
    <property type="match status" value="1"/>
</dbReference>
<evidence type="ECO:0000259" key="13">
    <source>
        <dbReference type="PROSITE" id="PS51975"/>
    </source>
</evidence>
<dbReference type="Pfam" id="PF01351">
    <property type="entry name" value="RNase_HII"/>
    <property type="match status" value="1"/>
</dbReference>
<reference evidence="14 15" key="1">
    <citation type="journal article" date="2016" name="Nat. Commun.">
        <title>Thousands of microbial genomes shed light on interconnected biogeochemical processes in an aquifer system.</title>
        <authorList>
            <person name="Anantharaman K."/>
            <person name="Brown C.T."/>
            <person name="Hug L.A."/>
            <person name="Sharon I."/>
            <person name="Castelle C.J."/>
            <person name="Probst A.J."/>
            <person name="Thomas B.C."/>
            <person name="Singh A."/>
            <person name="Wilkins M.J."/>
            <person name="Karaoz U."/>
            <person name="Brodie E.L."/>
            <person name="Williams K.H."/>
            <person name="Hubbard S.S."/>
            <person name="Banfield J.F."/>
        </authorList>
    </citation>
    <scope>NUCLEOTIDE SEQUENCE [LARGE SCALE GENOMIC DNA]</scope>
</reference>